<dbReference type="PANTHER" id="PTHR30632:SF0">
    <property type="entry name" value="SULFATE-BINDING PROTEIN"/>
    <property type="match status" value="1"/>
</dbReference>
<dbReference type="Proteomes" id="UP000236173">
    <property type="component" value="Unassembled WGS sequence"/>
</dbReference>
<evidence type="ECO:0000256" key="1">
    <source>
        <dbReference type="ARBA" id="ARBA00009175"/>
    </source>
</evidence>
<sequence>MLRLYGVAVIAALAVAGAVVWTQGQKAPPKPPAPAKKTAVAVRDEGWRITYGSPKAKVKVEAFYPIRVAGGESHEWVKDFARKLAEAFPEKVQVVVYDFASEKGGAEWQKRGLTCGAFLINGKTQIVHKGKTFVFMRNPATSGWTFEQLKMAVSAEVARVYGKGAIKPQPQKRPPAKKTSTRTVAPQRAAANGQVEIFVPCGLAGPYGDLARLFRQRHPEIALRPTVTGVVALLNLLRDGATPDIYLALGTYELTKLAEQDKFVEGSLVKCARIPLALIVPKHNPANIHRLEDLTSPKVHRIVTYAFNLSGGRGAQQALQAAKLWDAVKGKVFTPKVPDQAKQLLKKGQADAGILYRTCLRESYVPDQPPVVERDLVAVQTLPQRLYEPIYVGAVLVKGGKNLAAAEKFLRFLQTPEAQRVWRKWGFEPVEESTPPTKLSNRKPLFIYAGAAFRPPLEDMGRAFERRYGVPVRFNFTGSNCLLAQIILTRQGDLYLPGEEFYVRQAEKRGYVLKSAVIGYFVPVILVRKGNPKGVRSLRDLAKPGVKVGLGDPKACAVGEVSEAILRKNGLTAAVHKNVVLRAATVPELPNALRLGGIDACIVWDAVANYPWVRPAVEIVPIPPEQNVVTTCPMAVLKMTKNRQAAEMFLQFALTEGQRILRAHKFTARNDLPPAYAKALFSVSAQ</sequence>
<dbReference type="SUPFAM" id="SSF53850">
    <property type="entry name" value="Periplasmic binding protein-like II"/>
    <property type="match status" value="2"/>
</dbReference>
<keyword evidence="2" id="KW-0479">Metal-binding</keyword>
<dbReference type="PANTHER" id="PTHR30632">
    <property type="entry name" value="MOLYBDATE-BINDING PERIPLASMIC PROTEIN"/>
    <property type="match status" value="1"/>
</dbReference>
<dbReference type="Pfam" id="PF13531">
    <property type="entry name" value="SBP_bac_11"/>
    <property type="match status" value="2"/>
</dbReference>
<dbReference type="CDD" id="cd13517">
    <property type="entry name" value="PBP2_ModA3_like"/>
    <property type="match status" value="1"/>
</dbReference>
<accession>A0A2H5XAL1</accession>
<dbReference type="InterPro" id="IPR050682">
    <property type="entry name" value="ModA/WtpA"/>
</dbReference>
<evidence type="ECO:0000256" key="2">
    <source>
        <dbReference type="ARBA" id="ARBA00022723"/>
    </source>
</evidence>
<dbReference type="NCBIfam" id="TIGR01256">
    <property type="entry name" value="modA"/>
    <property type="match status" value="1"/>
</dbReference>
<dbReference type="GO" id="GO:0030973">
    <property type="term" value="F:molybdate ion binding"/>
    <property type="evidence" value="ECO:0007669"/>
    <property type="project" value="TreeGrafter"/>
</dbReference>
<dbReference type="EMBL" id="BEHT01000006">
    <property type="protein sequence ID" value="GBC98147.1"/>
    <property type="molecule type" value="Genomic_DNA"/>
</dbReference>
<evidence type="ECO:0000313" key="4">
    <source>
        <dbReference type="EMBL" id="GBC98147.1"/>
    </source>
</evidence>
<dbReference type="GO" id="GO:0015689">
    <property type="term" value="P:molybdate ion transport"/>
    <property type="evidence" value="ECO:0007669"/>
    <property type="project" value="InterPro"/>
</dbReference>
<proteinExistence type="inferred from homology"/>
<evidence type="ECO:0000313" key="5">
    <source>
        <dbReference type="Proteomes" id="UP000236173"/>
    </source>
</evidence>
<organism evidence="4 5">
    <name type="scientific">Candidatus Fervidibacter japonicus</name>
    <dbReference type="NCBI Taxonomy" id="2035412"/>
    <lineage>
        <taxon>Bacteria</taxon>
        <taxon>Candidatus Fervidibacterota</taxon>
        <taxon>Candidatus Fervidibacter</taxon>
    </lineage>
</organism>
<evidence type="ECO:0000256" key="3">
    <source>
        <dbReference type="ARBA" id="ARBA00022729"/>
    </source>
</evidence>
<reference evidence="5" key="1">
    <citation type="submission" date="2017-09" db="EMBL/GenBank/DDBJ databases">
        <title>Metaegenomics of thermophilic ammonia-oxidizing enrichment culture.</title>
        <authorList>
            <person name="Kato S."/>
            <person name="Suzuki K."/>
        </authorList>
    </citation>
    <scope>NUCLEOTIDE SEQUENCE [LARGE SCALE GENOMIC DNA]</scope>
</reference>
<protein>
    <submittedName>
        <fullName evidence="4">Binding protein</fullName>
    </submittedName>
</protein>
<gene>
    <name evidence="4" type="ORF">HRbin17_00644</name>
</gene>
<comment type="caution">
    <text evidence="4">The sequence shown here is derived from an EMBL/GenBank/DDBJ whole genome shotgun (WGS) entry which is preliminary data.</text>
</comment>
<name>A0A2H5XAL1_9BACT</name>
<keyword evidence="3" id="KW-0732">Signal</keyword>
<dbReference type="InterPro" id="IPR005950">
    <property type="entry name" value="ModA"/>
</dbReference>
<dbReference type="GO" id="GO:0046872">
    <property type="term" value="F:metal ion binding"/>
    <property type="evidence" value="ECO:0007669"/>
    <property type="project" value="UniProtKB-KW"/>
</dbReference>
<dbReference type="AlphaFoldDB" id="A0A2H5XAL1"/>
<comment type="similarity">
    <text evidence="1">Belongs to the bacterial solute-binding protein ModA family.</text>
</comment>
<dbReference type="Gene3D" id="3.40.190.10">
    <property type="entry name" value="Periplasmic binding protein-like II"/>
    <property type="match status" value="4"/>
</dbReference>